<reference evidence="2" key="1">
    <citation type="journal article" date="2011" name="Environ. Microbiol.">
        <title>Genomic insights into the metabolic potential of the polycyclic aromatic hydrocarbon degrading sulfate-reducing Deltaproteobacterium N47.</title>
        <authorList>
            <person name="Bergmann F."/>
            <person name="Selesi D."/>
            <person name="Weinmaier T."/>
            <person name="Tischler P."/>
            <person name="Rattei T."/>
            <person name="Meckenstock R.U."/>
        </authorList>
    </citation>
    <scope>NUCLEOTIDE SEQUENCE</scope>
</reference>
<dbReference type="AlphaFoldDB" id="E1YGI7"/>
<dbReference type="Pfam" id="PF10988">
    <property type="entry name" value="DUF2807"/>
    <property type="match status" value="1"/>
</dbReference>
<organism evidence="2">
    <name type="scientific">uncultured Desulfobacterium sp</name>
    <dbReference type="NCBI Taxonomy" id="201089"/>
    <lineage>
        <taxon>Bacteria</taxon>
        <taxon>Pseudomonadati</taxon>
        <taxon>Thermodesulfobacteriota</taxon>
        <taxon>Desulfobacteria</taxon>
        <taxon>Desulfobacterales</taxon>
        <taxon>Desulfobacteriaceae</taxon>
        <taxon>Desulfobacterium</taxon>
        <taxon>environmental samples</taxon>
    </lineage>
</organism>
<evidence type="ECO:0000259" key="1">
    <source>
        <dbReference type="Pfam" id="PF10988"/>
    </source>
</evidence>
<sequence>MEKTEKRNVPAFTSIEVDGAFNVYIECQKKRLIEVRGDSNILPNIITRVKGNTLQITSNRSMCPKRLLEVKVSADNIEKLSVSGSVDLSISGVNNNSLDIRVDGAGDIKASGKTKNLKIDVSGSGDIKAKELKAENIDVSVNGAGNAVVNASRKLKAEINGAGDITYYGNPREVIKEVSGAGDIIKR</sequence>
<gene>
    <name evidence="2" type="ORF">N47_J06620</name>
</gene>
<name>E1YGI7_9BACT</name>
<proteinExistence type="predicted"/>
<feature type="domain" description="Putative auto-transporter adhesin head GIN" evidence="1">
    <location>
        <begin position="11"/>
        <end position="171"/>
    </location>
</feature>
<dbReference type="InterPro" id="IPR021255">
    <property type="entry name" value="DUF2807"/>
</dbReference>
<evidence type="ECO:0000313" key="2">
    <source>
        <dbReference type="EMBL" id="CBX29681.1"/>
    </source>
</evidence>
<protein>
    <recommendedName>
        <fullName evidence="1">Putative auto-transporter adhesin head GIN domain-containing protein</fullName>
    </recommendedName>
</protein>
<dbReference type="EMBL" id="FR695872">
    <property type="protein sequence ID" value="CBX29681.1"/>
    <property type="molecule type" value="Genomic_DNA"/>
</dbReference>
<dbReference type="PANTHER" id="PTHR39200">
    <property type="entry name" value="HYPOTHETICAL EXPORTED PROTEIN"/>
    <property type="match status" value="1"/>
</dbReference>
<dbReference type="Gene3D" id="2.160.20.120">
    <property type="match status" value="1"/>
</dbReference>
<dbReference type="PANTHER" id="PTHR39200:SF1">
    <property type="entry name" value="AUTO-TRANSPORTER ADHESIN HEAD GIN DOMAIN-CONTAINING PROTEIN-RELATED"/>
    <property type="match status" value="1"/>
</dbReference>
<accession>E1YGI7</accession>